<feature type="domain" description="Bacteriophage tail tape measure N-terminal" evidence="3">
    <location>
        <begin position="66"/>
        <end position="156"/>
    </location>
</feature>
<accession>M5JK54</accession>
<feature type="compositionally biased region" description="Basic and acidic residues" evidence="2">
    <location>
        <begin position="398"/>
        <end position="437"/>
    </location>
</feature>
<feature type="coiled-coil region" evidence="1">
    <location>
        <begin position="492"/>
        <end position="522"/>
    </location>
</feature>
<gene>
    <name evidence="4" type="ORF">D584_22626</name>
</gene>
<organism evidence="4 5">
    <name type="scientific">Brucella intermedia M86</name>
    <dbReference type="NCBI Taxonomy" id="1234597"/>
    <lineage>
        <taxon>Bacteria</taxon>
        <taxon>Pseudomonadati</taxon>
        <taxon>Pseudomonadota</taxon>
        <taxon>Alphaproteobacteria</taxon>
        <taxon>Hyphomicrobiales</taxon>
        <taxon>Brucellaceae</taxon>
        <taxon>Brucella/Ochrobactrum group</taxon>
        <taxon>Brucella</taxon>
    </lineage>
</organism>
<feature type="region of interest" description="Disordered" evidence="2">
    <location>
        <begin position="394"/>
        <end position="443"/>
    </location>
</feature>
<dbReference type="EMBL" id="AOGE01000073">
    <property type="protein sequence ID" value="ELT46830.1"/>
    <property type="molecule type" value="Genomic_DNA"/>
</dbReference>
<dbReference type="AlphaFoldDB" id="M5JK54"/>
<reference evidence="4 5" key="1">
    <citation type="journal article" date="2013" name="Gut Pathog.">
        <title>Draft genome of Ochrobactrum intermedium strain M86 isolated from non-ulcer dyspeptic individual from India.</title>
        <authorList>
            <person name="Kulkarni G."/>
            <person name="Dhotre D."/>
            <person name="Dharne M."/>
            <person name="Shetty S."/>
            <person name="Chowdhury S."/>
            <person name="Misra V."/>
            <person name="Misra S."/>
            <person name="Patole M."/>
            <person name="Shouche Y."/>
        </authorList>
    </citation>
    <scope>NUCLEOTIDE SEQUENCE [LARGE SCALE GENOMIC DNA]</scope>
    <source>
        <strain evidence="4 5">M86</strain>
    </source>
</reference>
<proteinExistence type="predicted"/>
<evidence type="ECO:0000256" key="1">
    <source>
        <dbReference type="SAM" id="Coils"/>
    </source>
</evidence>
<evidence type="ECO:0000313" key="5">
    <source>
        <dbReference type="Proteomes" id="UP000011971"/>
    </source>
</evidence>
<dbReference type="Proteomes" id="UP000011971">
    <property type="component" value="Unassembled WGS sequence"/>
</dbReference>
<dbReference type="Pfam" id="PF06791">
    <property type="entry name" value="TMP_2"/>
    <property type="match status" value="1"/>
</dbReference>
<evidence type="ECO:0000256" key="2">
    <source>
        <dbReference type="SAM" id="MobiDB-lite"/>
    </source>
</evidence>
<evidence type="ECO:0000313" key="4">
    <source>
        <dbReference type="EMBL" id="ELT46830.1"/>
    </source>
</evidence>
<comment type="caution">
    <text evidence="4">The sequence shown here is derived from an EMBL/GenBank/DDBJ whole genome shotgun (WGS) entry which is preliminary data.</text>
</comment>
<dbReference type="PATRIC" id="fig|1234597.4.peg.4660"/>
<name>M5JK54_9HYPH</name>
<dbReference type="RefSeq" id="WP_006473007.1">
    <property type="nucleotide sequence ID" value="NZ_AOGE01000073.1"/>
</dbReference>
<keyword evidence="1" id="KW-0175">Coiled coil</keyword>
<dbReference type="OrthoDB" id="8219583at2"/>
<sequence length="689" mass="73402">MAVTADKVVVELEADVNAYLTKTAQAQQQGVARMQAIGDSATAMGNASTAGFNKAASAAESSSASLKKAGVSAGMAQQQVRNLAFQFQDIGTMLASGQSPVTLLAQQLPQITMYGGSLNGVMGALKSTVAGLISPLGLATTAFVLLGSAAISYFDELFTSGTKSEEQLKKEAQLIQDVVDKWGEALPALKAYNDERRKVEENKKVEDATAVAVADQWAKLREQVGGFTVEYADLMAQLQGAGAPVEELERFRETFFNLKGNIEAGTATQKDYQAVTEALSTLLNSTSIPAIDSFASAISALIGPLNEAARATAELNAQANMQTGKAPFEDYAANLIKGFDELSKKTDEFTANAAKRNAMSKDQLDVENEIARVRSEADKAGAVLTEKQLRDLAQQNVEADKRRSAEESARRKAEREANRKPRKPRESDLERTSRSFSDRTATTVAETEALRQLDATVEDYGYTLAKARAEQALMNAAQKDGKAITPEMRDNIRQIADEYARATAEANQLAEAQDKIRQRSEEWQDLAKDATRGIVDDLIAGKSAADAFSNALGRIAQKLLDMAFDDLFTGFFKGGGGGGFLGGLIPGFATGTNYAPGGLAIVGERGPELVNLPRGSQVIPNHAIGSPAKLSGGGSSGGSFTFAPQIDARGADVAAVARLEQVVARQQAEFEGRVVGTMRKAKSTRNWRG</sequence>
<protein>
    <submittedName>
        <fullName evidence="4">Methyl-accepting chemotaxis protein</fullName>
    </submittedName>
</protein>
<dbReference type="InterPro" id="IPR009628">
    <property type="entry name" value="Phage_tape_measure_N"/>
</dbReference>
<evidence type="ECO:0000259" key="3">
    <source>
        <dbReference type="Pfam" id="PF06791"/>
    </source>
</evidence>